<keyword evidence="3 8" id="KW-0813">Transport</keyword>
<evidence type="ECO:0000256" key="2">
    <source>
        <dbReference type="ARBA" id="ARBA00006175"/>
    </source>
</evidence>
<dbReference type="PROSITE" id="PS00221">
    <property type="entry name" value="MIP"/>
    <property type="match status" value="1"/>
</dbReference>
<dbReference type="PRINTS" id="PR00783">
    <property type="entry name" value="MINTRINSICP"/>
</dbReference>
<evidence type="ECO:0000256" key="10">
    <source>
        <dbReference type="SAM" id="Phobius"/>
    </source>
</evidence>
<dbReference type="EMBL" id="JAERRF010000004">
    <property type="protein sequence ID" value="MBL1096446.1"/>
    <property type="molecule type" value="Genomic_DNA"/>
</dbReference>
<proteinExistence type="inferred from homology"/>
<keyword evidence="5 8" id="KW-0812">Transmembrane</keyword>
<accession>A0ABS1N9E0</accession>
<evidence type="ECO:0000256" key="6">
    <source>
        <dbReference type="ARBA" id="ARBA00022989"/>
    </source>
</evidence>
<comment type="similarity">
    <text evidence="2 8">Belongs to the MIP/aquaporin (TC 1.A.8) family.</text>
</comment>
<keyword evidence="12" id="KW-1185">Reference proteome</keyword>
<evidence type="ECO:0000313" key="11">
    <source>
        <dbReference type="EMBL" id="MBL1096446.1"/>
    </source>
</evidence>
<comment type="caution">
    <text evidence="11">The sequence shown here is derived from an EMBL/GenBank/DDBJ whole genome shotgun (WGS) entry which is preliminary data.</text>
</comment>
<dbReference type="PANTHER" id="PTHR19139">
    <property type="entry name" value="AQUAPORIN TRANSPORTER"/>
    <property type="match status" value="1"/>
</dbReference>
<keyword evidence="6 10" id="KW-1133">Transmembrane helix</keyword>
<evidence type="ECO:0000256" key="5">
    <source>
        <dbReference type="ARBA" id="ARBA00022692"/>
    </source>
</evidence>
<dbReference type="SUPFAM" id="SSF81338">
    <property type="entry name" value="Aquaporin-like"/>
    <property type="match status" value="1"/>
</dbReference>
<evidence type="ECO:0000256" key="3">
    <source>
        <dbReference type="ARBA" id="ARBA00022448"/>
    </source>
</evidence>
<evidence type="ECO:0000256" key="4">
    <source>
        <dbReference type="ARBA" id="ARBA00022475"/>
    </source>
</evidence>
<reference evidence="11 12" key="1">
    <citation type="submission" date="2021-01" db="EMBL/GenBank/DDBJ databases">
        <title>WGS of actinomycetes isolated from Thailand.</title>
        <authorList>
            <person name="Thawai C."/>
        </authorList>
    </citation>
    <scope>NUCLEOTIDE SEQUENCE [LARGE SCALE GENOMIC DNA]</scope>
    <source>
        <strain evidence="11 12">CA1R205</strain>
    </source>
</reference>
<dbReference type="InterPro" id="IPR023271">
    <property type="entry name" value="Aquaporin-like"/>
</dbReference>
<feature type="transmembrane region" description="Helical" evidence="10">
    <location>
        <begin position="81"/>
        <end position="103"/>
    </location>
</feature>
<feature type="transmembrane region" description="Helical" evidence="10">
    <location>
        <begin position="7"/>
        <end position="27"/>
    </location>
</feature>
<evidence type="ECO:0000313" key="12">
    <source>
        <dbReference type="Proteomes" id="UP000634229"/>
    </source>
</evidence>
<gene>
    <name evidence="11" type="ORF">JK363_07180</name>
</gene>
<evidence type="ECO:0000256" key="9">
    <source>
        <dbReference type="SAM" id="MobiDB-lite"/>
    </source>
</evidence>
<feature type="transmembrane region" description="Helical" evidence="10">
    <location>
        <begin position="201"/>
        <end position="218"/>
    </location>
</feature>
<keyword evidence="7 10" id="KW-0472">Membrane</keyword>
<dbReference type="Proteomes" id="UP000634229">
    <property type="component" value="Unassembled WGS sequence"/>
</dbReference>
<feature type="region of interest" description="Disordered" evidence="9">
    <location>
        <begin position="227"/>
        <end position="266"/>
    </location>
</feature>
<name>A0ABS1N9E0_9ACTN</name>
<evidence type="ECO:0000256" key="8">
    <source>
        <dbReference type="RuleBase" id="RU000477"/>
    </source>
</evidence>
<evidence type="ECO:0000256" key="7">
    <source>
        <dbReference type="ARBA" id="ARBA00023136"/>
    </source>
</evidence>
<feature type="compositionally biased region" description="Low complexity" evidence="9">
    <location>
        <begin position="255"/>
        <end position="266"/>
    </location>
</feature>
<dbReference type="PANTHER" id="PTHR19139:SF199">
    <property type="entry name" value="MIP17260P"/>
    <property type="match status" value="1"/>
</dbReference>
<protein>
    <submittedName>
        <fullName evidence="11">MIP family channel protein</fullName>
    </submittedName>
</protein>
<dbReference type="RefSeq" id="WP_201872727.1">
    <property type="nucleotide sequence ID" value="NZ_JAERRF010000004.1"/>
</dbReference>
<dbReference type="Gene3D" id="1.20.1080.10">
    <property type="entry name" value="Glycerol uptake facilitator protein"/>
    <property type="match status" value="1"/>
</dbReference>
<comment type="subcellular location">
    <subcellularLocation>
        <location evidence="1">Cell membrane</location>
        <topology evidence="1">Multi-pass membrane protein</topology>
    </subcellularLocation>
</comment>
<dbReference type="InterPro" id="IPR022357">
    <property type="entry name" value="MIP_CS"/>
</dbReference>
<evidence type="ECO:0000256" key="1">
    <source>
        <dbReference type="ARBA" id="ARBA00004651"/>
    </source>
</evidence>
<organism evidence="11 12">
    <name type="scientific">Streptomyces coffeae</name>
    <dbReference type="NCBI Taxonomy" id="621382"/>
    <lineage>
        <taxon>Bacteria</taxon>
        <taxon>Bacillati</taxon>
        <taxon>Actinomycetota</taxon>
        <taxon>Actinomycetes</taxon>
        <taxon>Kitasatosporales</taxon>
        <taxon>Streptomycetaceae</taxon>
        <taxon>Streptomyces</taxon>
    </lineage>
</organism>
<feature type="transmembrane region" description="Helical" evidence="10">
    <location>
        <begin position="160"/>
        <end position="181"/>
    </location>
</feature>
<feature type="transmembrane region" description="Helical" evidence="10">
    <location>
        <begin position="33"/>
        <end position="51"/>
    </location>
</feature>
<sequence length="266" mass="27455">METRTVVAECIGTAMLVLFGVGSLVLAGDYINALGISLAFGFTLIAIAYAFGRISGCHINPAITLGVLLAKRIDIRRAATYWVAQLVGGIIGAAILFLLAKQVPRLQTAGAFGTNGYGGRSPVGLGAGGAFLAEVLLTFLLVFVFLTVTQKVALVGVEPIPVGLAYTAVNLIGIPLTWASVNPARSLGPALFAGGGALSQLWLFLVAPMVGGVLAAVVHRFTHQRPVGQAQQEQAAEPPRVGPWGRMRGGHRPEAGGPEAKGPEAA</sequence>
<dbReference type="Pfam" id="PF00230">
    <property type="entry name" value="MIP"/>
    <property type="match status" value="1"/>
</dbReference>
<feature type="transmembrane region" description="Helical" evidence="10">
    <location>
        <begin position="123"/>
        <end position="148"/>
    </location>
</feature>
<dbReference type="InterPro" id="IPR034294">
    <property type="entry name" value="Aquaporin_transptr"/>
</dbReference>
<dbReference type="NCBIfam" id="TIGR00861">
    <property type="entry name" value="MIP"/>
    <property type="match status" value="1"/>
</dbReference>
<dbReference type="InterPro" id="IPR000425">
    <property type="entry name" value="MIP"/>
</dbReference>
<keyword evidence="4" id="KW-1003">Cell membrane</keyword>